<feature type="region of interest" description="Disordered" evidence="1">
    <location>
        <begin position="330"/>
        <end position="371"/>
    </location>
</feature>
<name>A0A6A4GU23_9AGAR</name>
<feature type="compositionally biased region" description="Acidic residues" evidence="1">
    <location>
        <begin position="1487"/>
        <end position="1503"/>
    </location>
</feature>
<keyword evidence="3" id="KW-0732">Signal</keyword>
<feature type="region of interest" description="Disordered" evidence="1">
    <location>
        <begin position="417"/>
        <end position="455"/>
    </location>
</feature>
<organism evidence="4 5">
    <name type="scientific">Gymnopus androsaceus JB14</name>
    <dbReference type="NCBI Taxonomy" id="1447944"/>
    <lineage>
        <taxon>Eukaryota</taxon>
        <taxon>Fungi</taxon>
        <taxon>Dikarya</taxon>
        <taxon>Basidiomycota</taxon>
        <taxon>Agaricomycotina</taxon>
        <taxon>Agaricomycetes</taxon>
        <taxon>Agaricomycetidae</taxon>
        <taxon>Agaricales</taxon>
        <taxon>Marasmiineae</taxon>
        <taxon>Omphalotaceae</taxon>
        <taxon>Gymnopus</taxon>
    </lineage>
</organism>
<protein>
    <recommendedName>
        <fullName evidence="6">C2H2-type domain-containing protein</fullName>
    </recommendedName>
</protein>
<feature type="region of interest" description="Disordered" evidence="1">
    <location>
        <begin position="139"/>
        <end position="170"/>
    </location>
</feature>
<keyword evidence="2" id="KW-0812">Transmembrane</keyword>
<feature type="chain" id="PRO_5025620718" description="C2H2-type domain-containing protein" evidence="3">
    <location>
        <begin position="20"/>
        <end position="1503"/>
    </location>
</feature>
<evidence type="ECO:0008006" key="6">
    <source>
        <dbReference type="Google" id="ProtNLM"/>
    </source>
</evidence>
<feature type="compositionally biased region" description="Pro residues" evidence="1">
    <location>
        <begin position="291"/>
        <end position="313"/>
    </location>
</feature>
<feature type="region of interest" description="Disordered" evidence="1">
    <location>
        <begin position="1437"/>
        <end position="1503"/>
    </location>
</feature>
<keyword evidence="5" id="KW-1185">Reference proteome</keyword>
<gene>
    <name evidence="4" type="ORF">BT96DRAFT_1025149</name>
</gene>
<dbReference type="OrthoDB" id="2687259at2759"/>
<feature type="compositionally biased region" description="Low complexity" evidence="1">
    <location>
        <begin position="520"/>
        <end position="534"/>
    </location>
</feature>
<accession>A0A6A4GU23</accession>
<evidence type="ECO:0000313" key="4">
    <source>
        <dbReference type="EMBL" id="KAE9389208.1"/>
    </source>
</evidence>
<feature type="region of interest" description="Disordered" evidence="1">
    <location>
        <begin position="509"/>
        <end position="535"/>
    </location>
</feature>
<feature type="compositionally biased region" description="Acidic residues" evidence="1">
    <location>
        <begin position="1440"/>
        <end position="1468"/>
    </location>
</feature>
<evidence type="ECO:0000256" key="3">
    <source>
        <dbReference type="SAM" id="SignalP"/>
    </source>
</evidence>
<keyword evidence="2" id="KW-1133">Transmembrane helix</keyword>
<sequence>MTPIFSFLLSRLLFEVSTGVNDVNQYGGLVLGIAAVDGLLMGVKFLMQTLGWMWIERLHEKAFGYPPLHLLRSSPSPLKMPRTSGCTCGVASGLIYPAEALLFYVGAVLVARGTYTYLQMIEVLDLVVYVNTDGHILNEVEQEEEAGDDDDPEYIPDDRESVSEGSSDLPPASFSYDPTYYQYIVFYTLVLIACNRTRRENNNAMFKCTICGKQLPTEHGRRTHEGSCKKRKAVRTNLFDRHKKARVELAEASSHAGQVEDAPIENARTPSPDIPPVSPQAFDPTMVHIPSPDPPPVSPPAHDPAPEAPPIPEPGKRMRNILPSRFADYQRSSESAFRRGNPKDGAAAPTQVPPSPSPILVPSPTPSLPEEVDDIFETEPNENGLFRVYRYNLPSRDPDLLITIQNTADAPTFACENVRQSSRTPGQVFGPRKSPSTSPSPSPPPDNLPSPDPWAPFQNVTTFRLMDWTYTHDSLSAKSIDNLVHNVILQEDFDVSHLTGFSAQREFNRMDHHENPPPVASSSTPAPVSTSSASKLPFSGASAVWKTSPVKVSMPCINFTWQSEELAPKLEVPVHHQQLTEVLKTSFEGNTFFEFHIKPYKQFWKPSDDEPAQRVISESYSSTRALEIEREVYKSLPKPADPNIETIIAWAMLWSDSTHLANFGTASLWPIYLYFGNLSKYTRCKPSAYAANHIAYIPKFADVARDEYRNQFGKDPTAEVMRFLHRELFQAVWLLLLDTEFMEAYVHGLLICCADGIVRRVFLRFFSYSADYPEKILIVCIKYLAKHPSPRSLVLKSEISQLGLKRDMKNRITRARKDSEQHQYKIDRARKLIFEKGTGVESTAVNALLDSESLTAAKNSFAKRLLEYGFDIFKLLPPDILHEFELGKFKDVLIHILRILHALKDDSVSVLDQRYRWVPTFRRSTIRRFHNNVSELKKLGGRDYEDILESSMPCFEGMIHRPYDDLIQDLLFTLNCFEAYGKFRMHWDSSLASYDDVVVELGHELRRFTKKSEDFQTEELPREKAARMRRKTTQAGGIQVQSKKPKTRRFNNSTVKTNLLGDYPTLIRYFGTTDGNCTKIGEGEHKRPKRFYSRTNKNRFTIQATRHENRSRMLRKIRCSVPTSNSTRTRRRVALGPDNAEQLPLTDPSLRYHMAGGKKYFEDIPSLVQDNEGDPAMENFLDKLKDHVLRQLLDVDDPTNFTPADRSAVLFENNQLYRHKVVRINYTTYDLRRDQDSINPRTHPHIITLSPPGTDHPFTYGRVIGVFHANVRLQRVHGSNITPTNFVRINFLWVRWFRYDSTYKSGWKAKRLHRIQFYDGKDPTAFGFLDPALVVRGVHIIPGFHYGGASGDNPDWPWAEYLPEDSIARQYETINIHGKLAIETDDWVFHYVNIFGDRDLFNLFRGGGIGHQHLRAFLKAFAEDAGLNDQVLPRYHSDWETDDEGDEDIQSDDSESVSSGVDDDEEAEERSNSSASEEESEHSQDFGPEDEEGDWEDDDSLNF</sequence>
<feature type="signal peptide" evidence="3">
    <location>
        <begin position="1"/>
        <end position="19"/>
    </location>
</feature>
<keyword evidence="2" id="KW-0472">Membrane</keyword>
<dbReference type="Pfam" id="PF18759">
    <property type="entry name" value="Plavaka"/>
    <property type="match status" value="1"/>
</dbReference>
<dbReference type="EMBL" id="ML769707">
    <property type="protein sequence ID" value="KAE9389208.1"/>
    <property type="molecule type" value="Genomic_DNA"/>
</dbReference>
<evidence type="ECO:0000256" key="1">
    <source>
        <dbReference type="SAM" id="MobiDB-lite"/>
    </source>
</evidence>
<feature type="transmembrane region" description="Helical" evidence="2">
    <location>
        <begin position="29"/>
        <end position="47"/>
    </location>
</feature>
<feature type="compositionally biased region" description="Pro residues" evidence="1">
    <location>
        <begin position="438"/>
        <end position="454"/>
    </location>
</feature>
<evidence type="ECO:0000256" key="2">
    <source>
        <dbReference type="SAM" id="Phobius"/>
    </source>
</evidence>
<feature type="region of interest" description="Disordered" evidence="1">
    <location>
        <begin position="248"/>
        <end position="318"/>
    </location>
</feature>
<feature type="compositionally biased region" description="Pro residues" evidence="1">
    <location>
        <begin position="351"/>
        <end position="367"/>
    </location>
</feature>
<dbReference type="Proteomes" id="UP000799118">
    <property type="component" value="Unassembled WGS sequence"/>
</dbReference>
<reference evidence="4" key="1">
    <citation type="journal article" date="2019" name="Environ. Microbiol.">
        <title>Fungal ecological strategies reflected in gene transcription - a case study of two litter decomposers.</title>
        <authorList>
            <person name="Barbi F."/>
            <person name="Kohler A."/>
            <person name="Barry K."/>
            <person name="Baskaran P."/>
            <person name="Daum C."/>
            <person name="Fauchery L."/>
            <person name="Ihrmark K."/>
            <person name="Kuo A."/>
            <person name="LaButti K."/>
            <person name="Lipzen A."/>
            <person name="Morin E."/>
            <person name="Grigoriev I.V."/>
            <person name="Henrissat B."/>
            <person name="Lindahl B."/>
            <person name="Martin F."/>
        </authorList>
    </citation>
    <scope>NUCLEOTIDE SEQUENCE</scope>
    <source>
        <strain evidence="4">JB14</strain>
    </source>
</reference>
<dbReference type="InterPro" id="IPR041078">
    <property type="entry name" value="Plavaka"/>
</dbReference>
<proteinExistence type="predicted"/>
<feature type="compositionally biased region" description="Acidic residues" evidence="1">
    <location>
        <begin position="140"/>
        <end position="155"/>
    </location>
</feature>
<evidence type="ECO:0000313" key="5">
    <source>
        <dbReference type="Proteomes" id="UP000799118"/>
    </source>
</evidence>